<organism evidence="4 5">
    <name type="scientific">Sedimenticola thiotaurini</name>
    <dbReference type="NCBI Taxonomy" id="1543721"/>
    <lineage>
        <taxon>Bacteria</taxon>
        <taxon>Pseudomonadati</taxon>
        <taxon>Pseudomonadota</taxon>
        <taxon>Gammaproteobacteria</taxon>
        <taxon>Chromatiales</taxon>
        <taxon>Sedimenticolaceae</taxon>
        <taxon>Sedimenticola</taxon>
    </lineage>
</organism>
<accession>A0A558CSM2</accession>
<comment type="caution">
    <text evidence="4">The sequence shown here is derived from an EMBL/GenBank/DDBJ whole genome shotgun (WGS) entry which is preliminary data.</text>
</comment>
<sequence length="169" mass="17397">MPNRQSGVVLVVALIMLLIMTILGLSSMQTTTLEEKMAGAIRDKQIAFQASEVALREGEDFLTAASLPAFNNTGGLYDPSGTAGDQWQSVTWSAATAAACNCLIATGTGLPTGLAKPRYIIEELPAGSLPGTSLVVGFAAGSQATMYQVTARGVGLGGGVAVLQSTYLR</sequence>
<dbReference type="Pfam" id="PF13681">
    <property type="entry name" value="PilX"/>
    <property type="match status" value="1"/>
</dbReference>
<name>A0A558CSM2_9GAMM</name>
<evidence type="ECO:0000313" key="5">
    <source>
        <dbReference type="Proteomes" id="UP000317355"/>
    </source>
</evidence>
<keyword evidence="1" id="KW-0812">Transmembrane</keyword>
<dbReference type="Pfam" id="PF14341">
    <property type="entry name" value="PilX_N"/>
    <property type="match status" value="1"/>
</dbReference>
<reference evidence="4 5" key="1">
    <citation type="submission" date="2019-07" db="EMBL/GenBank/DDBJ databases">
        <title>The pathways for chlorine oxyanion respiration interact through the shared metabolite chlorate.</title>
        <authorList>
            <person name="Barnum T.P."/>
            <person name="Cheng Y."/>
            <person name="Hill K.A."/>
            <person name="Lucas L.N."/>
            <person name="Carlson H.K."/>
            <person name="Coates J.D."/>
        </authorList>
    </citation>
    <scope>NUCLEOTIDE SEQUENCE [LARGE SCALE GENOMIC DNA]</scope>
    <source>
        <strain evidence="4">BK-3</strain>
    </source>
</reference>
<gene>
    <name evidence="4" type="ORF">FHK82_15090</name>
</gene>
<feature type="domain" description="Type 4 fimbrial biogenesis protein PilX N-terminal" evidence="3">
    <location>
        <begin position="6"/>
        <end position="56"/>
    </location>
</feature>
<keyword evidence="1" id="KW-0472">Membrane</keyword>
<dbReference type="InterPro" id="IPR025746">
    <property type="entry name" value="PilX_N_dom"/>
</dbReference>
<feature type="transmembrane region" description="Helical" evidence="1">
    <location>
        <begin position="6"/>
        <end position="26"/>
    </location>
</feature>
<evidence type="ECO:0000313" key="4">
    <source>
        <dbReference type="EMBL" id="TVT51768.1"/>
    </source>
</evidence>
<protein>
    <submittedName>
        <fullName evidence="4">Pilus assembly protein PilX</fullName>
    </submittedName>
</protein>
<keyword evidence="1" id="KW-1133">Transmembrane helix</keyword>
<evidence type="ECO:0000259" key="3">
    <source>
        <dbReference type="Pfam" id="PF14341"/>
    </source>
</evidence>
<dbReference type="EMBL" id="VMRY01000084">
    <property type="protein sequence ID" value="TVT51768.1"/>
    <property type="molecule type" value="Genomic_DNA"/>
</dbReference>
<proteinExistence type="predicted"/>
<evidence type="ECO:0000259" key="2">
    <source>
        <dbReference type="Pfam" id="PF13681"/>
    </source>
</evidence>
<feature type="domain" description="PilX/PilW C-terminal" evidence="2">
    <location>
        <begin position="80"/>
        <end position="168"/>
    </location>
</feature>
<dbReference type="Proteomes" id="UP000317355">
    <property type="component" value="Unassembled WGS sequence"/>
</dbReference>
<dbReference type="AlphaFoldDB" id="A0A558CSM2"/>
<evidence type="ECO:0000256" key="1">
    <source>
        <dbReference type="SAM" id="Phobius"/>
    </source>
</evidence>
<dbReference type="InterPro" id="IPR025205">
    <property type="entry name" value="PilX/PilW_C"/>
</dbReference>